<dbReference type="AlphaFoldDB" id="A0A5D0RHS9"/>
<proteinExistence type="predicted"/>
<comment type="caution">
    <text evidence="3">The sequence shown here is derived from an EMBL/GenBank/DDBJ whole genome shotgun (WGS) entry which is preliminary data.</text>
</comment>
<reference evidence="3 4" key="1">
    <citation type="submission" date="2019-08" db="EMBL/GenBank/DDBJ databases">
        <title>Identification of a novel species of the genus Boseongicola.</title>
        <authorList>
            <person name="Zhang X.-Q."/>
        </authorList>
    </citation>
    <scope>NUCLEOTIDE SEQUENCE [LARGE SCALE GENOMIC DNA]</scope>
    <source>
        <strain evidence="3 4">HY14</strain>
    </source>
</reference>
<keyword evidence="4" id="KW-1185">Reference proteome</keyword>
<dbReference type="InterPro" id="IPR048632">
    <property type="entry name" value="CsgH-like"/>
</dbReference>
<evidence type="ECO:0000256" key="1">
    <source>
        <dbReference type="SAM" id="SignalP"/>
    </source>
</evidence>
<accession>A0A5D0RHS9</accession>
<gene>
    <name evidence="3" type="ORF">FVF75_12665</name>
</gene>
<dbReference type="EMBL" id="VSIY01000013">
    <property type="protein sequence ID" value="TYB80491.1"/>
    <property type="molecule type" value="Genomic_DNA"/>
</dbReference>
<dbReference type="RefSeq" id="WP_148378510.1">
    <property type="nucleotide sequence ID" value="NZ_VSIY01000013.1"/>
</dbReference>
<dbReference type="Gene3D" id="2.60.40.2420">
    <property type="match status" value="1"/>
</dbReference>
<feature type="domain" description="CsgH-like" evidence="2">
    <location>
        <begin position="41"/>
        <end position="126"/>
    </location>
</feature>
<organism evidence="3 4">
    <name type="scientific">Maritimibacter fusiformis</name>
    <dbReference type="NCBI Taxonomy" id="2603819"/>
    <lineage>
        <taxon>Bacteria</taxon>
        <taxon>Pseudomonadati</taxon>
        <taxon>Pseudomonadota</taxon>
        <taxon>Alphaproteobacteria</taxon>
        <taxon>Rhodobacterales</taxon>
        <taxon>Roseobacteraceae</taxon>
        <taxon>Maritimibacter</taxon>
    </lineage>
</organism>
<dbReference type="InterPro" id="IPR047726">
    <property type="entry name" value="CsgH_dom"/>
</dbReference>
<feature type="signal peptide" evidence="1">
    <location>
        <begin position="1"/>
        <end position="25"/>
    </location>
</feature>
<keyword evidence="1" id="KW-0732">Signal</keyword>
<dbReference type="InterPro" id="IPR053722">
    <property type="entry name" value="Curli_assembly_CsgC/AgfC"/>
</dbReference>
<evidence type="ECO:0000313" key="3">
    <source>
        <dbReference type="EMBL" id="TYB80491.1"/>
    </source>
</evidence>
<evidence type="ECO:0000313" key="4">
    <source>
        <dbReference type="Proteomes" id="UP000322080"/>
    </source>
</evidence>
<name>A0A5D0RHS9_9RHOB</name>
<protein>
    <recommendedName>
        <fullName evidence="2">CsgH-like domain-containing protein</fullName>
    </recommendedName>
</protein>
<dbReference type="NCBIfam" id="NF041112">
    <property type="entry name" value="chap_CsgH_alph"/>
    <property type="match status" value="1"/>
</dbReference>
<sequence length="131" mass="13268">MTTPTPKSRKFTGAALGALGLAALAAAGTAGTATDPLPFTCGVSVDDMIGAVSLTAFVDAETDMAATYELSIVKASGGGSARIDQGGAFEVETGKRAVLGQTVMGGAPGQYDIDFTLDWNGTRYRCPSLDI</sequence>
<evidence type="ECO:0000259" key="2">
    <source>
        <dbReference type="Pfam" id="PF21112"/>
    </source>
</evidence>
<dbReference type="Pfam" id="PF21112">
    <property type="entry name" value="CsgH"/>
    <property type="match status" value="1"/>
</dbReference>
<feature type="chain" id="PRO_5023102376" description="CsgH-like domain-containing protein" evidence="1">
    <location>
        <begin position="26"/>
        <end position="131"/>
    </location>
</feature>
<dbReference type="Proteomes" id="UP000322080">
    <property type="component" value="Unassembled WGS sequence"/>
</dbReference>